<comment type="caution">
    <text evidence="1">The sequence shown here is derived from an EMBL/GenBank/DDBJ whole genome shotgun (WGS) entry which is preliminary data.</text>
</comment>
<gene>
    <name evidence="1" type="ORF">PXEA_LOCUS23069</name>
</gene>
<dbReference type="Proteomes" id="UP000784294">
    <property type="component" value="Unassembled WGS sequence"/>
</dbReference>
<proteinExistence type="predicted"/>
<accession>A0A448X6Z0</accession>
<reference evidence="1" key="1">
    <citation type="submission" date="2018-11" db="EMBL/GenBank/DDBJ databases">
        <authorList>
            <consortium name="Pathogen Informatics"/>
        </authorList>
    </citation>
    <scope>NUCLEOTIDE SEQUENCE</scope>
</reference>
<protein>
    <submittedName>
        <fullName evidence="1">Uncharacterized protein</fullName>
    </submittedName>
</protein>
<organism evidence="1 2">
    <name type="scientific">Protopolystoma xenopodis</name>
    <dbReference type="NCBI Taxonomy" id="117903"/>
    <lineage>
        <taxon>Eukaryota</taxon>
        <taxon>Metazoa</taxon>
        <taxon>Spiralia</taxon>
        <taxon>Lophotrochozoa</taxon>
        <taxon>Platyhelminthes</taxon>
        <taxon>Monogenea</taxon>
        <taxon>Polyopisthocotylea</taxon>
        <taxon>Polystomatidea</taxon>
        <taxon>Polystomatidae</taxon>
        <taxon>Protopolystoma</taxon>
    </lineage>
</organism>
<sequence length="70" mass="7448">MRAACALVDDTQQLVSGAGIDENHLQLADSTRAAVANITKLADVVKRSAAAIGPGHPDMQVRLDPLCYFR</sequence>
<dbReference type="AlphaFoldDB" id="A0A448X6Z0"/>
<evidence type="ECO:0000313" key="2">
    <source>
        <dbReference type="Proteomes" id="UP000784294"/>
    </source>
</evidence>
<evidence type="ECO:0000313" key="1">
    <source>
        <dbReference type="EMBL" id="VEL29629.1"/>
    </source>
</evidence>
<dbReference type="Gene3D" id="1.20.1420.10">
    <property type="entry name" value="Talin, central domain"/>
    <property type="match status" value="1"/>
</dbReference>
<keyword evidence="2" id="KW-1185">Reference proteome</keyword>
<dbReference type="EMBL" id="CAAALY010104834">
    <property type="protein sequence ID" value="VEL29629.1"/>
    <property type="molecule type" value="Genomic_DNA"/>
</dbReference>
<name>A0A448X6Z0_9PLAT</name>